<dbReference type="InterPro" id="IPR003811">
    <property type="entry name" value="G3P_acylTferase_PlsY"/>
</dbReference>
<evidence type="ECO:0000256" key="3">
    <source>
        <dbReference type="ARBA" id="ARBA00022679"/>
    </source>
</evidence>
<feature type="transmembrane region" description="Helical" evidence="10">
    <location>
        <begin position="121"/>
        <end position="144"/>
    </location>
</feature>
<evidence type="ECO:0000256" key="2">
    <source>
        <dbReference type="ARBA" id="ARBA00022516"/>
    </source>
</evidence>
<comment type="caution">
    <text evidence="11">The sequence shown here is derived from an EMBL/GenBank/DDBJ whole genome shotgun (WGS) entry which is preliminary data.</text>
</comment>
<sequence length="215" mass="22682">MQWILASLLAAVAAYLLGSVNCAVLFSTVFFGEDIRNHGSGNAGTTNMLRTYGAKAAALTFAGDILKGVFAVLLGRLFFSLLGAQAQQTYGAYLAGYIAIIGHMFPLYFRFRGGKGVATGLGAVCAINPPVFGVVFTVGILIAAISGYVSLASLSGAVLFPVLLAVSMLLNKGVVSPLELLLACGIALLVIYNHRQNITRLLNGTENKFYKKKQP</sequence>
<keyword evidence="2" id="KW-0444">Lipid biosynthesis</keyword>
<dbReference type="EC" id="2.3.1.-" evidence="11"/>
<keyword evidence="1" id="KW-1003">Cell membrane</keyword>
<evidence type="ECO:0000256" key="10">
    <source>
        <dbReference type="SAM" id="Phobius"/>
    </source>
</evidence>
<keyword evidence="6" id="KW-0443">Lipid metabolism</keyword>
<feature type="transmembrane region" description="Helical" evidence="10">
    <location>
        <begin position="56"/>
        <end position="79"/>
    </location>
</feature>
<dbReference type="GO" id="GO:0008654">
    <property type="term" value="P:phospholipid biosynthetic process"/>
    <property type="evidence" value="ECO:0007669"/>
    <property type="project" value="UniProtKB-KW"/>
</dbReference>
<keyword evidence="4 10" id="KW-0812">Transmembrane</keyword>
<dbReference type="PANTHER" id="PTHR30309:SF0">
    <property type="entry name" value="GLYCEROL-3-PHOSPHATE ACYLTRANSFERASE-RELATED"/>
    <property type="match status" value="1"/>
</dbReference>
<dbReference type="GO" id="GO:0043772">
    <property type="term" value="F:acyl-phosphate glycerol-3-phosphate acyltransferase activity"/>
    <property type="evidence" value="ECO:0007669"/>
    <property type="project" value="InterPro"/>
</dbReference>
<evidence type="ECO:0000313" key="11">
    <source>
        <dbReference type="EMBL" id="MPN24819.1"/>
    </source>
</evidence>
<feature type="transmembrane region" description="Helical" evidence="10">
    <location>
        <begin position="91"/>
        <end position="109"/>
    </location>
</feature>
<dbReference type="HAMAP" id="MF_01043">
    <property type="entry name" value="PlsY"/>
    <property type="match status" value="1"/>
</dbReference>
<name>A0A645GGA3_9ZZZZ</name>
<evidence type="ECO:0000256" key="9">
    <source>
        <dbReference type="ARBA" id="ARBA00023264"/>
    </source>
</evidence>
<dbReference type="SMART" id="SM01207">
    <property type="entry name" value="G3P_acyltransf"/>
    <property type="match status" value="1"/>
</dbReference>
<gene>
    <name evidence="11" type="primary">plsY_38</name>
    <name evidence="11" type="ORF">SDC9_172223</name>
</gene>
<evidence type="ECO:0000256" key="6">
    <source>
        <dbReference type="ARBA" id="ARBA00023098"/>
    </source>
</evidence>
<evidence type="ECO:0000256" key="4">
    <source>
        <dbReference type="ARBA" id="ARBA00022692"/>
    </source>
</evidence>
<evidence type="ECO:0000256" key="5">
    <source>
        <dbReference type="ARBA" id="ARBA00022989"/>
    </source>
</evidence>
<keyword evidence="8" id="KW-0594">Phospholipid biosynthesis</keyword>
<proteinExistence type="inferred from homology"/>
<protein>
    <submittedName>
        <fullName evidence="11">Glycerol-3-phosphate acyltransferase</fullName>
        <ecNumber evidence="11">2.3.1.-</ecNumber>
    </submittedName>
</protein>
<keyword evidence="7 10" id="KW-0472">Membrane</keyword>
<feature type="transmembrane region" description="Helical" evidence="10">
    <location>
        <begin position="175"/>
        <end position="192"/>
    </location>
</feature>
<dbReference type="Pfam" id="PF02660">
    <property type="entry name" value="G3P_acyltransf"/>
    <property type="match status" value="1"/>
</dbReference>
<accession>A0A645GGA3</accession>
<evidence type="ECO:0000256" key="1">
    <source>
        <dbReference type="ARBA" id="ARBA00022475"/>
    </source>
</evidence>
<dbReference type="AlphaFoldDB" id="A0A645GGA3"/>
<keyword evidence="11" id="KW-0012">Acyltransferase</keyword>
<dbReference type="GO" id="GO:0005886">
    <property type="term" value="C:plasma membrane"/>
    <property type="evidence" value="ECO:0007669"/>
    <property type="project" value="InterPro"/>
</dbReference>
<evidence type="ECO:0000256" key="7">
    <source>
        <dbReference type="ARBA" id="ARBA00023136"/>
    </source>
</evidence>
<dbReference type="NCBIfam" id="TIGR00023">
    <property type="entry name" value="glycerol-3-phosphate 1-O-acyltransferase PlsY"/>
    <property type="match status" value="1"/>
</dbReference>
<dbReference type="PANTHER" id="PTHR30309">
    <property type="entry name" value="INNER MEMBRANE PROTEIN YGIH"/>
    <property type="match status" value="1"/>
</dbReference>
<keyword evidence="5 10" id="KW-1133">Transmembrane helix</keyword>
<evidence type="ECO:0000256" key="8">
    <source>
        <dbReference type="ARBA" id="ARBA00023209"/>
    </source>
</evidence>
<reference evidence="11" key="1">
    <citation type="submission" date="2019-08" db="EMBL/GenBank/DDBJ databases">
        <authorList>
            <person name="Kucharzyk K."/>
            <person name="Murdoch R.W."/>
            <person name="Higgins S."/>
            <person name="Loffler F."/>
        </authorList>
    </citation>
    <scope>NUCLEOTIDE SEQUENCE</scope>
</reference>
<dbReference type="EMBL" id="VSSQ01073792">
    <property type="protein sequence ID" value="MPN24819.1"/>
    <property type="molecule type" value="Genomic_DNA"/>
</dbReference>
<organism evidence="11">
    <name type="scientific">bioreactor metagenome</name>
    <dbReference type="NCBI Taxonomy" id="1076179"/>
    <lineage>
        <taxon>unclassified sequences</taxon>
        <taxon>metagenomes</taxon>
        <taxon>ecological metagenomes</taxon>
    </lineage>
</organism>
<keyword evidence="3 11" id="KW-0808">Transferase</keyword>
<keyword evidence="9" id="KW-1208">Phospholipid metabolism</keyword>